<dbReference type="NCBIfam" id="NF046027">
    <property type="entry name" value="PhglucPhmanMutPgmG"/>
    <property type="match status" value="1"/>
</dbReference>
<evidence type="ECO:0000256" key="7">
    <source>
        <dbReference type="RuleBase" id="RU004326"/>
    </source>
</evidence>
<evidence type="ECO:0000256" key="6">
    <source>
        <dbReference type="ARBA" id="ARBA00023235"/>
    </source>
</evidence>
<evidence type="ECO:0000259" key="8">
    <source>
        <dbReference type="Pfam" id="PF00408"/>
    </source>
</evidence>
<feature type="domain" description="Alpha-D-phosphohexomutase C-terminal" evidence="8">
    <location>
        <begin position="376"/>
        <end position="452"/>
    </location>
</feature>
<feature type="domain" description="Alpha-D-phosphohexomutase alpha/beta/alpha" evidence="9">
    <location>
        <begin position="14"/>
        <end position="144"/>
    </location>
</feature>
<reference evidence="12 13" key="1">
    <citation type="submission" date="2018-07" db="EMBL/GenBank/DDBJ databases">
        <title>Genomic Encyclopedia of Type Strains, Phase III (KMG-III): the genomes of soil and plant-associated and newly described type strains.</title>
        <authorList>
            <person name="Whitman W."/>
        </authorList>
    </citation>
    <scope>NUCLEOTIDE SEQUENCE [LARGE SCALE GENOMIC DNA]</scope>
    <source>
        <strain evidence="12 13">CECT 8488</strain>
    </source>
</reference>
<dbReference type="RefSeq" id="WP_115935094.1">
    <property type="nucleotide sequence ID" value="NZ_QRDW01000001.1"/>
</dbReference>
<evidence type="ECO:0000313" key="13">
    <source>
        <dbReference type="Proteomes" id="UP000256845"/>
    </source>
</evidence>
<dbReference type="SUPFAM" id="SSF53738">
    <property type="entry name" value="Phosphoglucomutase, first 3 domains"/>
    <property type="match status" value="3"/>
</dbReference>
<dbReference type="InterPro" id="IPR005841">
    <property type="entry name" value="Alpha-D-phosphohexomutase_SF"/>
</dbReference>
<dbReference type="GO" id="GO:0000287">
    <property type="term" value="F:magnesium ion binding"/>
    <property type="evidence" value="ECO:0007669"/>
    <property type="project" value="InterPro"/>
</dbReference>
<dbReference type="InterPro" id="IPR005846">
    <property type="entry name" value="A-D-PHexomutase_a/b/a-III"/>
</dbReference>
<feature type="domain" description="Alpha-D-phosphohexomutase alpha/beta/alpha" evidence="11">
    <location>
        <begin position="260"/>
        <end position="369"/>
    </location>
</feature>
<dbReference type="AlphaFoldDB" id="A0A3D9HX56"/>
<dbReference type="Pfam" id="PF02879">
    <property type="entry name" value="PGM_PMM_II"/>
    <property type="match status" value="1"/>
</dbReference>
<accession>A0A3D9HX56</accession>
<dbReference type="InterPro" id="IPR005843">
    <property type="entry name" value="A-D-PHexomutase_C"/>
</dbReference>
<dbReference type="Gene3D" id="3.40.120.10">
    <property type="entry name" value="Alpha-D-Glucose-1,6-Bisphosphate, subunit A, domain 3"/>
    <property type="match status" value="3"/>
</dbReference>
<gene>
    <name evidence="12" type="ORF">DFP90_101799</name>
</gene>
<dbReference type="PRINTS" id="PR00509">
    <property type="entry name" value="PGMPMM"/>
</dbReference>
<keyword evidence="5 7" id="KW-0460">Magnesium</keyword>
<dbReference type="GO" id="GO:0005975">
    <property type="term" value="P:carbohydrate metabolic process"/>
    <property type="evidence" value="ECO:0007669"/>
    <property type="project" value="InterPro"/>
</dbReference>
<dbReference type="SUPFAM" id="SSF55957">
    <property type="entry name" value="Phosphoglucomutase, C-terminal domain"/>
    <property type="match status" value="1"/>
</dbReference>
<sequence>MTDQSSSLPFDRSILRASDIRGIVGKNLDEGVVHRIGRAFGTYVRGQGGKTVAVSFDGRLSSPALEQALVGGLMKSGMTVRRVGRGPSPMLYFATHHLGTDAGMMITGSHNPPEYNGIKMMLNGQSFHGDDIQRLGTLIEAENFEEVAGAQENAPVAQAYVNRLMEDFSPATPLTVAWDAGNGAAGEIMQELAARLPGTHYLLNEEIDGRFPNHHPDPTIEENLEQLKAHVITRKCDLGIAFDGDGDRIGVVDQKGRVVWGDQMMILFAREILREHPGATIIGDVKCSQTFFDEVAKLGGKPIMWKSGHAMVKAKMVETGALLAGEMSAHIFFKHRYYGFDDALYAAVRLLSILGRGEKPLADILDAMPTTVNTPELRFDCDENRKFEVVREVAERLATEPEAEISTLDGVRVSTKHGWWLLRASNTQAVLVARCESTSHEGLEYLKDTLRRQLRLSGLDLP</sequence>
<dbReference type="Pfam" id="PF02880">
    <property type="entry name" value="PGM_PMM_III"/>
    <property type="match status" value="1"/>
</dbReference>
<dbReference type="EMBL" id="QRDW01000001">
    <property type="protein sequence ID" value="RED53999.1"/>
    <property type="molecule type" value="Genomic_DNA"/>
</dbReference>
<comment type="caution">
    <text evidence="12">The sequence shown here is derived from an EMBL/GenBank/DDBJ whole genome shotgun (WGS) entry which is preliminary data.</text>
</comment>
<evidence type="ECO:0000313" key="12">
    <source>
        <dbReference type="EMBL" id="RED53999.1"/>
    </source>
</evidence>
<dbReference type="Pfam" id="PF02878">
    <property type="entry name" value="PGM_PMM_I"/>
    <property type="match status" value="1"/>
</dbReference>
<keyword evidence="4 7" id="KW-0479">Metal-binding</keyword>
<dbReference type="PANTHER" id="PTHR43771:SF2">
    <property type="entry name" value="PHOSPHOMANNOMUTASE_PHOSPHOGLUCOMUTASE"/>
    <property type="match status" value="1"/>
</dbReference>
<proteinExistence type="inferred from homology"/>
<keyword evidence="6" id="KW-0413">Isomerase</keyword>
<dbReference type="PROSITE" id="PS00710">
    <property type="entry name" value="PGM_PMM"/>
    <property type="match status" value="1"/>
</dbReference>
<dbReference type="GO" id="GO:0016868">
    <property type="term" value="F:intramolecular phosphotransferase activity"/>
    <property type="evidence" value="ECO:0007669"/>
    <property type="project" value="InterPro"/>
</dbReference>
<dbReference type="OrthoDB" id="9803322at2"/>
<dbReference type="InterPro" id="IPR016066">
    <property type="entry name" value="A-D-PHexomutase_CS"/>
</dbReference>
<feature type="domain" description="Alpha-D-phosphohexomutase alpha/beta/alpha" evidence="10">
    <location>
        <begin position="159"/>
        <end position="256"/>
    </location>
</feature>
<dbReference type="Pfam" id="PF00408">
    <property type="entry name" value="PGM_PMM_IV"/>
    <property type="match status" value="1"/>
</dbReference>
<evidence type="ECO:0000256" key="5">
    <source>
        <dbReference type="ARBA" id="ARBA00022842"/>
    </source>
</evidence>
<evidence type="ECO:0000259" key="9">
    <source>
        <dbReference type="Pfam" id="PF02878"/>
    </source>
</evidence>
<evidence type="ECO:0000256" key="1">
    <source>
        <dbReference type="ARBA" id="ARBA00001946"/>
    </source>
</evidence>
<evidence type="ECO:0000256" key="2">
    <source>
        <dbReference type="ARBA" id="ARBA00010231"/>
    </source>
</evidence>
<dbReference type="PANTHER" id="PTHR43771">
    <property type="entry name" value="PHOSPHOMANNOMUTASE"/>
    <property type="match status" value="1"/>
</dbReference>
<dbReference type="InterPro" id="IPR016055">
    <property type="entry name" value="A-D-PHexomutase_a/b/a-I/II/III"/>
</dbReference>
<dbReference type="Gene3D" id="3.30.310.50">
    <property type="entry name" value="Alpha-D-phosphohexomutase, C-terminal domain"/>
    <property type="match status" value="1"/>
</dbReference>
<dbReference type="InterPro" id="IPR005845">
    <property type="entry name" value="A-D-PHexomutase_a/b/a-II"/>
</dbReference>
<protein>
    <submittedName>
        <fullName evidence="12">Phosphomannomutase</fullName>
    </submittedName>
</protein>
<comment type="similarity">
    <text evidence="2 7">Belongs to the phosphohexose mutase family.</text>
</comment>
<dbReference type="InterPro" id="IPR036900">
    <property type="entry name" value="A-D-PHexomutase_C_sf"/>
</dbReference>
<dbReference type="Proteomes" id="UP000256845">
    <property type="component" value="Unassembled WGS sequence"/>
</dbReference>
<evidence type="ECO:0000259" key="11">
    <source>
        <dbReference type="Pfam" id="PF02880"/>
    </source>
</evidence>
<comment type="cofactor">
    <cofactor evidence="1">
        <name>Mg(2+)</name>
        <dbReference type="ChEBI" id="CHEBI:18420"/>
    </cofactor>
</comment>
<keyword evidence="3" id="KW-0597">Phosphoprotein</keyword>
<name>A0A3D9HX56_9PROT</name>
<organism evidence="12 13">
    <name type="scientific">Aestuariispira insulae</name>
    <dbReference type="NCBI Taxonomy" id="1461337"/>
    <lineage>
        <taxon>Bacteria</taxon>
        <taxon>Pseudomonadati</taxon>
        <taxon>Pseudomonadota</taxon>
        <taxon>Alphaproteobacteria</taxon>
        <taxon>Rhodospirillales</taxon>
        <taxon>Kiloniellaceae</taxon>
        <taxon>Aestuariispira</taxon>
    </lineage>
</organism>
<evidence type="ECO:0000256" key="3">
    <source>
        <dbReference type="ARBA" id="ARBA00022553"/>
    </source>
</evidence>
<dbReference type="InterPro" id="IPR005844">
    <property type="entry name" value="A-D-PHexomutase_a/b/a-I"/>
</dbReference>
<keyword evidence="13" id="KW-1185">Reference proteome</keyword>
<evidence type="ECO:0000256" key="4">
    <source>
        <dbReference type="ARBA" id="ARBA00022723"/>
    </source>
</evidence>
<evidence type="ECO:0000259" key="10">
    <source>
        <dbReference type="Pfam" id="PF02879"/>
    </source>
</evidence>
<dbReference type="CDD" id="cd03089">
    <property type="entry name" value="PMM_PGM"/>
    <property type="match status" value="1"/>
</dbReference>